<dbReference type="EMBL" id="CP010784">
    <property type="protein sequence ID" value="ATF04289.1"/>
    <property type="molecule type" value="Genomic_DNA"/>
</dbReference>
<proteinExistence type="predicted"/>
<evidence type="ECO:0008006" key="3">
    <source>
        <dbReference type="Google" id="ProtNLM"/>
    </source>
</evidence>
<protein>
    <recommendedName>
        <fullName evidence="3">DUF2783 domain-containing protein</fullName>
    </recommendedName>
</protein>
<dbReference type="InterPro" id="IPR021233">
    <property type="entry name" value="DUF2783"/>
</dbReference>
<gene>
    <name evidence="1" type="ORF">PhaeoP63_00172</name>
</gene>
<dbReference type="Proteomes" id="UP000217545">
    <property type="component" value="Chromosome"/>
</dbReference>
<reference evidence="1 2" key="1">
    <citation type="journal article" date="2017" name="Front. Microbiol.">
        <title>Phaeobacter piscinae sp. nov., a species of the Roseobacter group and potential aquaculture probiont.</title>
        <authorList>
            <person name="Sonnenschein E.C."/>
            <person name="Phippen C.B.W."/>
            <person name="Nielsen K.F."/>
            <person name="Mateiu R.V."/>
            <person name="Melchiorsen J."/>
            <person name="Gram L."/>
            <person name="Overmann J."/>
            <person name="Freese H.M."/>
        </authorList>
    </citation>
    <scope>NUCLEOTIDE SEQUENCE [LARGE SCALE GENOMIC DNA]</scope>
    <source>
        <strain evidence="1 2">P63</strain>
    </source>
</reference>
<name>A0AAC9Z7G3_9RHOB</name>
<evidence type="ECO:0000313" key="1">
    <source>
        <dbReference type="EMBL" id="ATF04289.1"/>
    </source>
</evidence>
<dbReference type="Pfam" id="PF10932">
    <property type="entry name" value="DUF2783"/>
    <property type="match status" value="1"/>
</dbReference>
<evidence type="ECO:0000313" key="2">
    <source>
        <dbReference type="Proteomes" id="UP000217545"/>
    </source>
</evidence>
<dbReference type="AlphaFoldDB" id="A0AAC9Z7G3"/>
<accession>A0AAC9Z7G3</accession>
<dbReference type="RefSeq" id="WP_024095722.1">
    <property type="nucleotide sequence ID" value="NZ_CP010588.1"/>
</dbReference>
<organism evidence="1 2">
    <name type="scientific">Phaeobacter gallaeciensis</name>
    <dbReference type="NCBI Taxonomy" id="60890"/>
    <lineage>
        <taxon>Bacteria</taxon>
        <taxon>Pseudomonadati</taxon>
        <taxon>Pseudomonadota</taxon>
        <taxon>Alphaproteobacteria</taxon>
        <taxon>Rhodobacterales</taxon>
        <taxon>Roseobacteraceae</taxon>
        <taxon>Phaeobacter</taxon>
    </lineage>
</organism>
<dbReference type="GeneID" id="31844638"/>
<sequence length="76" mass="8163">MNARNTDHENLILAPNIERADDFYADLLAAHEGLTKAESDALNARLVLVLANHIGKRAILTQALTAAALPQGETDT</sequence>